<name>A0AA41VIU2_PAPNU</name>
<dbReference type="Proteomes" id="UP001177140">
    <property type="component" value="Unassembled WGS sequence"/>
</dbReference>
<dbReference type="InterPro" id="IPR036965">
    <property type="entry name" value="Terpene_synth_N_sf"/>
</dbReference>
<protein>
    <recommendedName>
        <fullName evidence="6">Terpene synthase metal-binding domain-containing protein</fullName>
    </recommendedName>
</protein>
<dbReference type="InterPro" id="IPR008930">
    <property type="entry name" value="Terpenoid_cyclase/PrenylTrfase"/>
</dbReference>
<dbReference type="PANTHER" id="PTHR31225:SF245">
    <property type="entry name" value="(-)-ALPHA-TERPINEOL SYNTHASE-LIKE"/>
    <property type="match status" value="1"/>
</dbReference>
<dbReference type="SUPFAM" id="SSF48239">
    <property type="entry name" value="Terpenoid cyclases/Protein prenyltransferases"/>
    <property type="match status" value="1"/>
</dbReference>
<evidence type="ECO:0000313" key="7">
    <source>
        <dbReference type="EMBL" id="MCL7042062.1"/>
    </source>
</evidence>
<evidence type="ECO:0000256" key="1">
    <source>
        <dbReference type="ARBA" id="ARBA00001936"/>
    </source>
</evidence>
<evidence type="ECO:0000256" key="4">
    <source>
        <dbReference type="ARBA" id="ARBA00022842"/>
    </source>
</evidence>
<dbReference type="GO" id="GO:0000287">
    <property type="term" value="F:magnesium ion binding"/>
    <property type="evidence" value="ECO:0007669"/>
    <property type="project" value="InterPro"/>
</dbReference>
<keyword evidence="3" id="KW-0479">Metal-binding</keyword>
<dbReference type="EMBL" id="JAJJMA010230761">
    <property type="protein sequence ID" value="MCL7042062.1"/>
    <property type="molecule type" value="Genomic_DNA"/>
</dbReference>
<dbReference type="InterPro" id="IPR005630">
    <property type="entry name" value="Terpene_synthase_metal-bd"/>
</dbReference>
<dbReference type="Gene3D" id="1.50.10.130">
    <property type="entry name" value="Terpene synthase, N-terminal domain"/>
    <property type="match status" value="1"/>
</dbReference>
<proteinExistence type="predicted"/>
<evidence type="ECO:0000256" key="3">
    <source>
        <dbReference type="ARBA" id="ARBA00022723"/>
    </source>
</evidence>
<comment type="cofactor">
    <cofactor evidence="1">
        <name>Mn(2+)</name>
        <dbReference type="ChEBI" id="CHEBI:29035"/>
    </cofactor>
</comment>
<gene>
    <name evidence="7" type="ORF">MKW94_013452</name>
</gene>
<comment type="caution">
    <text evidence="7">The sequence shown here is derived from an EMBL/GenBank/DDBJ whole genome shotgun (WGS) entry which is preliminary data.</text>
</comment>
<dbReference type="GO" id="GO:0016114">
    <property type="term" value="P:terpenoid biosynthetic process"/>
    <property type="evidence" value="ECO:0007669"/>
    <property type="project" value="InterPro"/>
</dbReference>
<dbReference type="Pfam" id="PF19086">
    <property type="entry name" value="Terpene_syn_C_2"/>
    <property type="match status" value="1"/>
</dbReference>
<comment type="cofactor">
    <cofactor evidence="2">
        <name>Mg(2+)</name>
        <dbReference type="ChEBI" id="CHEBI:18420"/>
    </cofactor>
</comment>
<sequence length="362" mass="42387">MKLPFTLTKVRISWKMSESSHQDFSRRNNKKMMITKRFVTHALGLPIHWRMQRLEARWYIETYEMVEDGMEPLLLEFAKLDFNMVQATYQEDLKYISRWWLELDYVGILDFSRDRWMETFFWTMGCHFEPKFRNYRRQLTKLCCLLTTIDDVYDNYCSPDEIKMYTDAIERFLADFCKSYLEEAKWHDYTPTLEEYINIGWFSAGGSMIASVSFFVLTKEPSKEVLESIMDYNCSEVRRGAYKILRLTNDLATTSDEVERGDTPSAVQCYMHETGVSETAAREHIKHIIGETWKKMNGDKLSRSIFSESFIDAMLNTARASQCIYQFGDGYGVAAEPLTKSIATSMFVEPIPIACERVSSDI</sequence>
<organism evidence="7 8">
    <name type="scientific">Papaver nudicaule</name>
    <name type="common">Iceland poppy</name>
    <dbReference type="NCBI Taxonomy" id="74823"/>
    <lineage>
        <taxon>Eukaryota</taxon>
        <taxon>Viridiplantae</taxon>
        <taxon>Streptophyta</taxon>
        <taxon>Embryophyta</taxon>
        <taxon>Tracheophyta</taxon>
        <taxon>Spermatophyta</taxon>
        <taxon>Magnoliopsida</taxon>
        <taxon>Ranunculales</taxon>
        <taxon>Papaveraceae</taxon>
        <taxon>Papaveroideae</taxon>
        <taxon>Papaver</taxon>
    </lineage>
</organism>
<evidence type="ECO:0000313" key="8">
    <source>
        <dbReference type="Proteomes" id="UP001177140"/>
    </source>
</evidence>
<evidence type="ECO:0000256" key="5">
    <source>
        <dbReference type="ARBA" id="ARBA00023239"/>
    </source>
</evidence>
<keyword evidence="5" id="KW-0456">Lyase</keyword>
<dbReference type="Pfam" id="PF03936">
    <property type="entry name" value="Terpene_synth_C"/>
    <property type="match status" value="1"/>
</dbReference>
<feature type="domain" description="Terpene synthase metal-binding" evidence="6">
    <location>
        <begin position="109"/>
        <end position="172"/>
    </location>
</feature>
<evidence type="ECO:0000259" key="6">
    <source>
        <dbReference type="Pfam" id="PF03936"/>
    </source>
</evidence>
<dbReference type="InterPro" id="IPR050148">
    <property type="entry name" value="Terpene_synthase-like"/>
</dbReference>
<dbReference type="SUPFAM" id="SSF48576">
    <property type="entry name" value="Terpenoid synthases"/>
    <property type="match status" value="1"/>
</dbReference>
<keyword evidence="4" id="KW-0460">Magnesium</keyword>
<dbReference type="PANTHER" id="PTHR31225">
    <property type="entry name" value="OS04G0344100 PROTEIN-RELATED"/>
    <property type="match status" value="1"/>
</dbReference>
<accession>A0AA41VIU2</accession>
<dbReference type="InterPro" id="IPR008949">
    <property type="entry name" value="Isoprenoid_synthase_dom_sf"/>
</dbReference>
<evidence type="ECO:0000256" key="2">
    <source>
        <dbReference type="ARBA" id="ARBA00001946"/>
    </source>
</evidence>
<dbReference type="Gene3D" id="1.10.600.10">
    <property type="entry name" value="Farnesyl Diphosphate Synthase"/>
    <property type="match status" value="2"/>
</dbReference>
<dbReference type="AlphaFoldDB" id="A0AA41VIU2"/>
<keyword evidence="8" id="KW-1185">Reference proteome</keyword>
<dbReference type="GO" id="GO:0010333">
    <property type="term" value="F:terpene synthase activity"/>
    <property type="evidence" value="ECO:0007669"/>
    <property type="project" value="InterPro"/>
</dbReference>
<reference evidence="7" key="1">
    <citation type="submission" date="2022-03" db="EMBL/GenBank/DDBJ databases">
        <title>A functionally conserved STORR gene fusion in Papaver species that diverged 16.8 million years ago.</title>
        <authorList>
            <person name="Catania T."/>
        </authorList>
    </citation>
    <scope>NUCLEOTIDE SEQUENCE</scope>
    <source>
        <strain evidence="7">S-191538</strain>
    </source>
</reference>